<dbReference type="PRINTS" id="PR00344">
    <property type="entry name" value="BCTRLSENSOR"/>
</dbReference>
<evidence type="ECO:0000256" key="14">
    <source>
        <dbReference type="SAM" id="Phobius"/>
    </source>
</evidence>
<evidence type="ECO:0000256" key="12">
    <source>
        <dbReference type="ARBA" id="ARBA00023012"/>
    </source>
</evidence>
<dbReference type="EC" id="2.7.13.3" evidence="3"/>
<evidence type="ECO:0000256" key="9">
    <source>
        <dbReference type="ARBA" id="ARBA00022777"/>
    </source>
</evidence>
<sequence>MLWLWTLSGSALITIFFLLVKIYLLRKSADEIRKAFKQRLYSDTNTLIDISSRDRKMRKLAAKINRSLRDLRLEHLRFQQGDQELKEAVTNISHDLRTPLTAICGYLDLLQQEENSENTTRYLSVIVKRTEDMKQLTEELFRYSVILSNSDEKHEIVDMGSVLEESLVSYYGAMQQREITPTVQMPKHRVKRLLSHFDISRVFANIIGNALKYSDGDFSVSMEENGKIVFSNTARELTPVMVGRLFDRFYTVETGRNATGLGLSIAKRLTEQMGGTISAEYQEGRLIICIIFSEDITGVN</sequence>
<dbReference type="GO" id="GO:0005524">
    <property type="term" value="F:ATP binding"/>
    <property type="evidence" value="ECO:0007669"/>
    <property type="project" value="UniProtKB-KW"/>
</dbReference>
<gene>
    <name evidence="16" type="ORF">ABNN70_00280</name>
</gene>
<evidence type="ECO:0000256" key="11">
    <source>
        <dbReference type="ARBA" id="ARBA00022989"/>
    </source>
</evidence>
<dbReference type="InterPro" id="IPR036097">
    <property type="entry name" value="HisK_dim/P_sf"/>
</dbReference>
<evidence type="ECO:0000256" key="8">
    <source>
        <dbReference type="ARBA" id="ARBA00022741"/>
    </source>
</evidence>
<proteinExistence type="predicted"/>
<dbReference type="SMART" id="SM00388">
    <property type="entry name" value="HisKA"/>
    <property type="match status" value="1"/>
</dbReference>
<evidence type="ECO:0000256" key="13">
    <source>
        <dbReference type="ARBA" id="ARBA00023136"/>
    </source>
</evidence>
<keyword evidence="8" id="KW-0547">Nucleotide-binding</keyword>
<dbReference type="PANTHER" id="PTHR45528">
    <property type="entry name" value="SENSOR HISTIDINE KINASE CPXA"/>
    <property type="match status" value="1"/>
</dbReference>
<accession>A0AAU8IFM6</accession>
<comment type="catalytic activity">
    <reaction evidence="1">
        <text>ATP + protein L-histidine = ADP + protein N-phospho-L-histidine.</text>
        <dbReference type="EC" id="2.7.13.3"/>
    </reaction>
</comment>
<evidence type="ECO:0000256" key="7">
    <source>
        <dbReference type="ARBA" id="ARBA00022692"/>
    </source>
</evidence>
<dbReference type="Gene3D" id="3.30.565.10">
    <property type="entry name" value="Histidine kinase-like ATPase, C-terminal domain"/>
    <property type="match status" value="1"/>
</dbReference>
<evidence type="ECO:0000256" key="4">
    <source>
        <dbReference type="ARBA" id="ARBA00022475"/>
    </source>
</evidence>
<dbReference type="PANTHER" id="PTHR45528:SF1">
    <property type="entry name" value="SENSOR HISTIDINE KINASE CPXA"/>
    <property type="match status" value="1"/>
</dbReference>
<evidence type="ECO:0000256" key="6">
    <source>
        <dbReference type="ARBA" id="ARBA00022679"/>
    </source>
</evidence>
<dbReference type="InterPro" id="IPR005467">
    <property type="entry name" value="His_kinase_dom"/>
</dbReference>
<name>A0AAU8IFM6_9BACL</name>
<dbReference type="Pfam" id="PF00512">
    <property type="entry name" value="HisKA"/>
    <property type="match status" value="1"/>
</dbReference>
<dbReference type="Gene3D" id="1.10.287.130">
    <property type="match status" value="1"/>
</dbReference>
<organism evidence="16">
    <name type="scientific">Sporolactobacillus sp. Y61</name>
    <dbReference type="NCBI Taxonomy" id="3160863"/>
    <lineage>
        <taxon>Bacteria</taxon>
        <taxon>Bacillati</taxon>
        <taxon>Bacillota</taxon>
        <taxon>Bacilli</taxon>
        <taxon>Bacillales</taxon>
        <taxon>Sporolactobacillaceae</taxon>
        <taxon>Sporolactobacillus</taxon>
    </lineage>
</organism>
<evidence type="ECO:0000256" key="5">
    <source>
        <dbReference type="ARBA" id="ARBA00022553"/>
    </source>
</evidence>
<evidence type="ECO:0000256" key="2">
    <source>
        <dbReference type="ARBA" id="ARBA00004651"/>
    </source>
</evidence>
<keyword evidence="11 14" id="KW-1133">Transmembrane helix</keyword>
<dbReference type="InterPro" id="IPR003661">
    <property type="entry name" value="HisK_dim/P_dom"/>
</dbReference>
<dbReference type="RefSeq" id="WP_353948352.1">
    <property type="nucleotide sequence ID" value="NZ_CP159510.1"/>
</dbReference>
<comment type="subcellular location">
    <subcellularLocation>
        <location evidence="2">Cell membrane</location>
        <topology evidence="2">Multi-pass membrane protein</topology>
    </subcellularLocation>
</comment>
<keyword evidence="4" id="KW-1003">Cell membrane</keyword>
<dbReference type="AlphaFoldDB" id="A0AAU8IFM6"/>
<keyword evidence="10" id="KW-0067">ATP-binding</keyword>
<dbReference type="EMBL" id="CP159510">
    <property type="protein sequence ID" value="XCJ17029.1"/>
    <property type="molecule type" value="Genomic_DNA"/>
</dbReference>
<dbReference type="GO" id="GO:0005886">
    <property type="term" value="C:plasma membrane"/>
    <property type="evidence" value="ECO:0007669"/>
    <property type="project" value="UniProtKB-SubCell"/>
</dbReference>
<evidence type="ECO:0000256" key="1">
    <source>
        <dbReference type="ARBA" id="ARBA00000085"/>
    </source>
</evidence>
<feature type="domain" description="Histidine kinase" evidence="15">
    <location>
        <begin position="91"/>
        <end position="296"/>
    </location>
</feature>
<dbReference type="CDD" id="cd00082">
    <property type="entry name" value="HisKA"/>
    <property type="match status" value="1"/>
</dbReference>
<evidence type="ECO:0000256" key="10">
    <source>
        <dbReference type="ARBA" id="ARBA00022840"/>
    </source>
</evidence>
<dbReference type="GO" id="GO:0000155">
    <property type="term" value="F:phosphorelay sensor kinase activity"/>
    <property type="evidence" value="ECO:0007669"/>
    <property type="project" value="InterPro"/>
</dbReference>
<keyword evidence="7 14" id="KW-0812">Transmembrane</keyword>
<dbReference type="SMART" id="SM00387">
    <property type="entry name" value="HATPase_c"/>
    <property type="match status" value="1"/>
</dbReference>
<protein>
    <recommendedName>
        <fullName evidence="3">histidine kinase</fullName>
        <ecNumber evidence="3">2.7.13.3</ecNumber>
    </recommendedName>
</protein>
<dbReference type="InterPro" id="IPR050398">
    <property type="entry name" value="HssS/ArlS-like"/>
</dbReference>
<keyword evidence="12" id="KW-0902">Two-component regulatory system</keyword>
<dbReference type="InterPro" id="IPR004358">
    <property type="entry name" value="Sig_transdc_His_kin-like_C"/>
</dbReference>
<keyword evidence="9 16" id="KW-0418">Kinase</keyword>
<evidence type="ECO:0000256" key="3">
    <source>
        <dbReference type="ARBA" id="ARBA00012438"/>
    </source>
</evidence>
<evidence type="ECO:0000313" key="16">
    <source>
        <dbReference type="EMBL" id="XCJ17029.1"/>
    </source>
</evidence>
<keyword evidence="13 14" id="KW-0472">Membrane</keyword>
<feature type="transmembrane region" description="Helical" evidence="14">
    <location>
        <begin position="6"/>
        <end position="24"/>
    </location>
</feature>
<evidence type="ECO:0000259" key="15">
    <source>
        <dbReference type="PROSITE" id="PS50109"/>
    </source>
</evidence>
<dbReference type="InterPro" id="IPR036890">
    <property type="entry name" value="HATPase_C_sf"/>
</dbReference>
<reference evidence="16" key="1">
    <citation type="submission" date="2024-06" db="EMBL/GenBank/DDBJ databases">
        <authorList>
            <person name="Fan A."/>
            <person name="Zhang F.Y."/>
            <person name="Zhang L."/>
        </authorList>
    </citation>
    <scope>NUCLEOTIDE SEQUENCE</scope>
    <source>
        <strain evidence="16">Y61</strain>
    </source>
</reference>
<dbReference type="SUPFAM" id="SSF47384">
    <property type="entry name" value="Homodimeric domain of signal transducing histidine kinase"/>
    <property type="match status" value="1"/>
</dbReference>
<keyword evidence="5" id="KW-0597">Phosphoprotein</keyword>
<dbReference type="Pfam" id="PF02518">
    <property type="entry name" value="HATPase_c"/>
    <property type="match status" value="1"/>
</dbReference>
<keyword evidence="6" id="KW-0808">Transferase</keyword>
<dbReference type="SUPFAM" id="SSF55874">
    <property type="entry name" value="ATPase domain of HSP90 chaperone/DNA topoisomerase II/histidine kinase"/>
    <property type="match status" value="1"/>
</dbReference>
<dbReference type="InterPro" id="IPR003594">
    <property type="entry name" value="HATPase_dom"/>
</dbReference>
<dbReference type="PROSITE" id="PS50109">
    <property type="entry name" value="HIS_KIN"/>
    <property type="match status" value="1"/>
</dbReference>